<comment type="caution">
    <text evidence="1">The sequence shown here is derived from an EMBL/GenBank/DDBJ whole genome shotgun (WGS) entry which is preliminary data.</text>
</comment>
<reference evidence="1 2" key="1">
    <citation type="journal article" date="2013" name="Genome Announc.">
        <title>Draft Genome Sequence of Rhizobium mesoamericanum STM3625, a Nitrogen-Fixing Symbiont of Mimosa pudica Isolated in French Guiana (South America).</title>
        <authorList>
            <person name="Moulin L."/>
            <person name="Mornico D."/>
            <person name="Melkonian R."/>
            <person name="Klonowska A."/>
        </authorList>
    </citation>
    <scope>NUCLEOTIDE SEQUENCE [LARGE SCALE GENOMIC DNA]</scope>
    <source>
        <strain evidence="1 2">STM3625</strain>
    </source>
</reference>
<sequence length="69" mass="7514">MLAALHLHSYCCIKLAAPAGSSRRSGPNILVFPLNLGSRFIAPLAEGSVRIFTKMLTVELSYSPRGWLI</sequence>
<dbReference type="STRING" id="1211777.BN77_2553"/>
<evidence type="ECO:0000313" key="1">
    <source>
        <dbReference type="EMBL" id="CCM75400.1"/>
    </source>
</evidence>
<proteinExistence type="predicted"/>
<dbReference type="AlphaFoldDB" id="K0PV81"/>
<dbReference type="HOGENOM" id="CLU_2773080_0_0_5"/>
<dbReference type="EMBL" id="CANI01000015">
    <property type="protein sequence ID" value="CCM75400.1"/>
    <property type="molecule type" value="Genomic_DNA"/>
</dbReference>
<evidence type="ECO:0000313" key="2">
    <source>
        <dbReference type="Proteomes" id="UP000009319"/>
    </source>
</evidence>
<name>K0PV81_9HYPH</name>
<protein>
    <submittedName>
        <fullName evidence="1">Uncharacterized protein</fullName>
    </submittedName>
</protein>
<gene>
    <name evidence="1" type="ORF">BN77_2553</name>
</gene>
<dbReference type="Proteomes" id="UP000009319">
    <property type="component" value="Unassembled WGS sequence"/>
</dbReference>
<keyword evidence="2" id="KW-1185">Reference proteome</keyword>
<organism evidence="1 2">
    <name type="scientific">Rhizobium mesoamericanum STM3625</name>
    <dbReference type="NCBI Taxonomy" id="1211777"/>
    <lineage>
        <taxon>Bacteria</taxon>
        <taxon>Pseudomonadati</taxon>
        <taxon>Pseudomonadota</taxon>
        <taxon>Alphaproteobacteria</taxon>
        <taxon>Hyphomicrobiales</taxon>
        <taxon>Rhizobiaceae</taxon>
        <taxon>Rhizobium/Agrobacterium group</taxon>
        <taxon>Rhizobium</taxon>
    </lineage>
</organism>
<accession>K0PV81</accession>